<proteinExistence type="predicted"/>
<dbReference type="Proteomes" id="UP000659124">
    <property type="component" value="Unassembled WGS sequence"/>
</dbReference>
<evidence type="ECO:0000313" key="2">
    <source>
        <dbReference type="Proteomes" id="UP000659124"/>
    </source>
</evidence>
<dbReference type="RefSeq" id="WP_188086660.1">
    <property type="nucleotide sequence ID" value="NZ_JACVFC010000001.1"/>
</dbReference>
<comment type="caution">
    <text evidence="1">The sequence shown here is derived from an EMBL/GenBank/DDBJ whole genome shotgun (WGS) entry which is preliminary data.</text>
</comment>
<reference evidence="1 2" key="1">
    <citation type="submission" date="2020-09" db="EMBL/GenBank/DDBJ databases">
        <title>Genome sequences of type strains of Chitinophaga qingshengii and Chitinophaga varians.</title>
        <authorList>
            <person name="Kittiwongwattana C."/>
        </authorList>
    </citation>
    <scope>NUCLEOTIDE SEQUENCE [LARGE SCALE GENOMIC DNA]</scope>
    <source>
        <strain evidence="1 2">JCM 30026</strain>
    </source>
</reference>
<organism evidence="1 2">
    <name type="scientific">Chitinophaga qingshengii</name>
    <dbReference type="NCBI Taxonomy" id="1569794"/>
    <lineage>
        <taxon>Bacteria</taxon>
        <taxon>Pseudomonadati</taxon>
        <taxon>Bacteroidota</taxon>
        <taxon>Chitinophagia</taxon>
        <taxon>Chitinophagales</taxon>
        <taxon>Chitinophagaceae</taxon>
        <taxon>Chitinophaga</taxon>
    </lineage>
</organism>
<dbReference type="Gene3D" id="2.130.10.10">
    <property type="entry name" value="YVTN repeat-like/Quinoprotein amine dehydrogenase"/>
    <property type="match status" value="1"/>
</dbReference>
<sequence>MVLFEPMYLRFIVLSLLPGLLWGCGVSMEKSIFLKHSNDSLNINYLLEKGQRPIGMKIRQGRVLVISTTAKNDHPTLTLIDIPQKQTIASLEISKLRYYEILTDFNESRLIYCSVYHPHDLFFYDFNKKVQTSYSFSPDRSLNAGDIISKNNQLYYLKGTYGTSRLDFKTNTVQFYQDNASVVNPLSGNISFPIDSGLTLIAGNGFPSDSIQLVAVDTFGKERWSYKTTYKQSSSTPLDMINEGNSFIIKTGNNLLKLDKKDGKKIGGQQFTADINKVIRCHHALIVYSVDYHLKEDADRRKVTVKSIDDNHLQVNWSADFDVVGEPQLGVVDNYLFLVDRDSVWKMDAKSRSVVDRFAAGKSYISMLTDIDTGKNYLVLNGEVLIW</sequence>
<dbReference type="EMBL" id="JACVFC010000001">
    <property type="protein sequence ID" value="MBC9929537.1"/>
    <property type="molecule type" value="Genomic_DNA"/>
</dbReference>
<dbReference type="SUPFAM" id="SSF50969">
    <property type="entry name" value="YVTN repeat-like/Quinoprotein amine dehydrogenase"/>
    <property type="match status" value="1"/>
</dbReference>
<dbReference type="InterPro" id="IPR011044">
    <property type="entry name" value="Quino_amine_DH_bsu"/>
</dbReference>
<keyword evidence="2" id="KW-1185">Reference proteome</keyword>
<protein>
    <submittedName>
        <fullName evidence="1">Uncharacterized protein</fullName>
    </submittedName>
</protein>
<accession>A0ABR7TGF6</accession>
<evidence type="ECO:0000313" key="1">
    <source>
        <dbReference type="EMBL" id="MBC9929537.1"/>
    </source>
</evidence>
<gene>
    <name evidence="1" type="ORF">ICL07_04070</name>
</gene>
<name>A0ABR7TGF6_9BACT</name>
<dbReference type="InterPro" id="IPR015943">
    <property type="entry name" value="WD40/YVTN_repeat-like_dom_sf"/>
</dbReference>